<comment type="caution">
    <text evidence="2">The sequence shown here is derived from an EMBL/GenBank/DDBJ whole genome shotgun (WGS) entry which is preliminary data.</text>
</comment>
<dbReference type="InterPro" id="IPR025868">
    <property type="entry name" value="Zn_ribbon_dom_put"/>
</dbReference>
<proteinExistence type="predicted"/>
<dbReference type="Proteomes" id="UP000886884">
    <property type="component" value="Unassembled WGS sequence"/>
</dbReference>
<dbReference type="EMBL" id="DVOT01000160">
    <property type="protein sequence ID" value="HIV28109.1"/>
    <property type="molecule type" value="Genomic_DNA"/>
</dbReference>
<protein>
    <submittedName>
        <fullName evidence="2">Zinc ribbon domain-containing protein</fullName>
    </submittedName>
</protein>
<evidence type="ECO:0000313" key="2">
    <source>
        <dbReference type="EMBL" id="HIV28109.1"/>
    </source>
</evidence>
<gene>
    <name evidence="2" type="ORF">IAA64_09070</name>
</gene>
<dbReference type="AlphaFoldDB" id="A0A9D1P7X6"/>
<feature type="domain" description="Putative zinc ribbon" evidence="1">
    <location>
        <begin position="6"/>
        <end position="85"/>
    </location>
</feature>
<organism evidence="2 3">
    <name type="scientific">Candidatus Ornithocaccomicrobium faecavium</name>
    <dbReference type="NCBI Taxonomy" id="2840890"/>
    <lineage>
        <taxon>Bacteria</taxon>
        <taxon>Bacillati</taxon>
        <taxon>Bacillota</taxon>
        <taxon>Clostridia</taxon>
        <taxon>Candidatus Ornithocaccomicrobium</taxon>
    </lineage>
</organism>
<evidence type="ECO:0000313" key="3">
    <source>
        <dbReference type="Proteomes" id="UP000886884"/>
    </source>
</evidence>
<evidence type="ECO:0000259" key="1">
    <source>
        <dbReference type="Pfam" id="PF12674"/>
    </source>
</evidence>
<accession>A0A9D1P7X6</accession>
<reference evidence="2" key="1">
    <citation type="submission" date="2020-10" db="EMBL/GenBank/DDBJ databases">
        <authorList>
            <person name="Gilroy R."/>
        </authorList>
    </citation>
    <scope>NUCLEOTIDE SEQUENCE</scope>
    <source>
        <strain evidence="2">CHK183-6373</strain>
    </source>
</reference>
<reference evidence="2" key="2">
    <citation type="journal article" date="2021" name="PeerJ">
        <title>Extensive microbial diversity within the chicken gut microbiome revealed by metagenomics and culture.</title>
        <authorList>
            <person name="Gilroy R."/>
            <person name="Ravi A."/>
            <person name="Getino M."/>
            <person name="Pursley I."/>
            <person name="Horton D.L."/>
            <person name="Alikhan N.F."/>
            <person name="Baker D."/>
            <person name="Gharbi K."/>
            <person name="Hall N."/>
            <person name="Watson M."/>
            <person name="Adriaenssens E.M."/>
            <person name="Foster-Nyarko E."/>
            <person name="Jarju S."/>
            <person name="Secka A."/>
            <person name="Antonio M."/>
            <person name="Oren A."/>
            <person name="Chaudhuri R.R."/>
            <person name="La Ragione R."/>
            <person name="Hildebrand F."/>
            <person name="Pallen M.J."/>
        </authorList>
    </citation>
    <scope>NUCLEOTIDE SEQUENCE</scope>
    <source>
        <strain evidence="2">CHK183-6373</strain>
    </source>
</reference>
<dbReference type="Pfam" id="PF12674">
    <property type="entry name" value="Zn_ribbon_2"/>
    <property type="match status" value="1"/>
</dbReference>
<sequence>METQKICQSCGMPMKEEDFGTNAGGGANQEYCKYCFQNGRFSCEGTMEEMIESCVPFMAGGESGFTAEQARELLQKTLPQLKRWKRDA</sequence>
<name>A0A9D1P7X6_9FIRM</name>